<protein>
    <submittedName>
        <fullName evidence="1">Uncharacterized protein</fullName>
    </submittedName>
</protein>
<evidence type="ECO:0000313" key="2">
    <source>
        <dbReference type="Proteomes" id="UP000772618"/>
    </source>
</evidence>
<dbReference type="RefSeq" id="WP_254156072.1">
    <property type="nucleotide sequence ID" value="NZ_JAHESD010000070.1"/>
</dbReference>
<comment type="caution">
    <text evidence="1">The sequence shown here is derived from an EMBL/GenBank/DDBJ whole genome shotgun (WGS) entry which is preliminary data.</text>
</comment>
<reference evidence="1 2" key="1">
    <citation type="submission" date="2021-05" db="EMBL/GenBank/DDBJ databases">
        <title>A Polyphasic approach of four new species of the genus Ohtaekwangia: Ohtaekwangia histidinii sp. nov., Ohtaekwangia cretensis sp. nov., Ohtaekwangia indiensis sp. nov., Ohtaekwangia reichenbachii sp. nov. from diverse environment.</title>
        <authorList>
            <person name="Octaviana S."/>
        </authorList>
    </citation>
    <scope>NUCLEOTIDE SEQUENCE [LARGE SCALE GENOMIC DNA]</scope>
    <source>
        <strain evidence="1 2">PWU20</strain>
    </source>
</reference>
<sequence length="166" mass="18366">MKLKFLTLALCIGLFTACNDDDDKSPSWGIDYSSPETTLSAQGSIDQQNAGPKVTFVVDEAYVVLSEDDKNLHVVRYQFSSNDYLDLIIAKRTSDYNYHFPGSKNENTLVSAIYNGKALSLKESAVSIQPRPEEDSFHTVVNVHTNDAGDFNGTVNGVPLLKREEL</sequence>
<dbReference type="EMBL" id="JAHESD010000070">
    <property type="protein sequence ID" value="MBT1705844.1"/>
    <property type="molecule type" value="Genomic_DNA"/>
</dbReference>
<gene>
    <name evidence="1" type="ORF">KK060_21315</name>
</gene>
<accession>A0ABS5VYL8</accession>
<proteinExistence type="predicted"/>
<dbReference type="Proteomes" id="UP000772618">
    <property type="component" value="Unassembled WGS sequence"/>
</dbReference>
<organism evidence="1 2">
    <name type="scientific">Chryseosolibacter indicus</name>
    <dbReference type="NCBI Taxonomy" id="2782351"/>
    <lineage>
        <taxon>Bacteria</taxon>
        <taxon>Pseudomonadati</taxon>
        <taxon>Bacteroidota</taxon>
        <taxon>Cytophagia</taxon>
        <taxon>Cytophagales</taxon>
        <taxon>Chryseotaleaceae</taxon>
        <taxon>Chryseosolibacter</taxon>
    </lineage>
</organism>
<keyword evidence="2" id="KW-1185">Reference proteome</keyword>
<name>A0ABS5VYL8_9BACT</name>
<dbReference type="PROSITE" id="PS51257">
    <property type="entry name" value="PROKAR_LIPOPROTEIN"/>
    <property type="match status" value="1"/>
</dbReference>
<evidence type="ECO:0000313" key="1">
    <source>
        <dbReference type="EMBL" id="MBT1705844.1"/>
    </source>
</evidence>